<keyword evidence="1" id="KW-0479">Metal-binding</keyword>
<feature type="region of interest" description="Disordered" evidence="5">
    <location>
        <begin position="28"/>
        <end position="56"/>
    </location>
</feature>
<sequence length="336" mass="38681">MLKGHSNRADRRKRAVMAGALQDHIIRSLPSSPSTRLAHTLHYGDDDDDDDDDDEQEFVLDSRQPPLTLAQKLGLVAAPMSSRRLSEDEWMEVKSRSLLNGDSTHPCIICTEDFRLQPQVLLSCSHVFHKACLRKLEHFSGRKCCPLCRTEHYETRVIHDGARLYRETCALRIQAWWRGCVTRKWYRGIRKVVAPNDPQLRRRFFEEKFQEMTESVVQSCRSDVDSFLRDLDCSVAQSRDIFHLFDLLHGSSRAVQEEVWMKVQEKAVQRDTRDCPICLTPLRSAHSCTPPVLLSCSHLFHQSCLRASEHFCQEGGATCPLCRCHYISLPVYDLAQ</sequence>
<dbReference type="PROSITE" id="PS50096">
    <property type="entry name" value="IQ"/>
    <property type="match status" value="1"/>
</dbReference>
<dbReference type="CDD" id="cd23767">
    <property type="entry name" value="IQCD"/>
    <property type="match status" value="1"/>
</dbReference>
<dbReference type="PANTHER" id="PTHR14991">
    <property type="entry name" value="RING FINGER PROTEIN 32"/>
    <property type="match status" value="1"/>
</dbReference>
<dbReference type="InterPro" id="IPR000048">
    <property type="entry name" value="IQ_motif_EF-hand-BS"/>
</dbReference>
<dbReference type="PROSITE" id="PS50089">
    <property type="entry name" value="ZF_RING_2"/>
    <property type="match status" value="2"/>
</dbReference>
<evidence type="ECO:0000256" key="3">
    <source>
        <dbReference type="ARBA" id="ARBA00022833"/>
    </source>
</evidence>
<dbReference type="SMART" id="SM00184">
    <property type="entry name" value="RING"/>
    <property type="match status" value="2"/>
</dbReference>
<organism evidence="7 8">
    <name type="scientific">Tachysurus vachellii</name>
    <name type="common">Darkbarbel catfish</name>
    <name type="synonym">Pelteobagrus vachellii</name>
    <dbReference type="NCBI Taxonomy" id="175792"/>
    <lineage>
        <taxon>Eukaryota</taxon>
        <taxon>Metazoa</taxon>
        <taxon>Chordata</taxon>
        <taxon>Craniata</taxon>
        <taxon>Vertebrata</taxon>
        <taxon>Euteleostomi</taxon>
        <taxon>Actinopterygii</taxon>
        <taxon>Neopterygii</taxon>
        <taxon>Teleostei</taxon>
        <taxon>Ostariophysi</taxon>
        <taxon>Siluriformes</taxon>
        <taxon>Bagridae</taxon>
        <taxon>Tachysurus</taxon>
    </lineage>
</organism>
<dbReference type="GO" id="GO:0008270">
    <property type="term" value="F:zinc ion binding"/>
    <property type="evidence" value="ECO:0007669"/>
    <property type="project" value="UniProtKB-KW"/>
</dbReference>
<feature type="domain" description="RING-type" evidence="6">
    <location>
        <begin position="275"/>
        <end position="323"/>
    </location>
</feature>
<dbReference type="Gene3D" id="3.30.40.10">
    <property type="entry name" value="Zinc/RING finger domain, C3HC4 (zinc finger)"/>
    <property type="match status" value="2"/>
</dbReference>
<reference evidence="7" key="1">
    <citation type="submission" date="2023-08" db="EMBL/GenBank/DDBJ databases">
        <title>Pelteobagrus vachellii genome.</title>
        <authorList>
            <person name="Liu H."/>
        </authorList>
    </citation>
    <scope>NUCLEOTIDE SEQUENCE</scope>
    <source>
        <strain evidence="7">PRFRI_2022a</strain>
        <tissue evidence="7">Muscle</tissue>
    </source>
</reference>
<evidence type="ECO:0000256" key="1">
    <source>
        <dbReference type="ARBA" id="ARBA00022723"/>
    </source>
</evidence>
<keyword evidence="2 4" id="KW-0863">Zinc-finger</keyword>
<gene>
    <name evidence="7" type="ORF">Q7C36_005035</name>
</gene>
<dbReference type="EMBL" id="JAVHJS010000004">
    <property type="protein sequence ID" value="KAK2860869.1"/>
    <property type="molecule type" value="Genomic_DNA"/>
</dbReference>
<comment type="caution">
    <text evidence="7">The sequence shown here is derived from an EMBL/GenBank/DDBJ whole genome shotgun (WGS) entry which is preliminary data.</text>
</comment>
<accession>A0AA88TBS6</accession>
<evidence type="ECO:0000313" key="7">
    <source>
        <dbReference type="EMBL" id="KAK2860869.1"/>
    </source>
</evidence>
<keyword evidence="8" id="KW-1185">Reference proteome</keyword>
<dbReference type="InterPro" id="IPR042862">
    <property type="entry name" value="RNF32"/>
</dbReference>
<dbReference type="Pfam" id="PF00612">
    <property type="entry name" value="IQ"/>
    <property type="match status" value="1"/>
</dbReference>
<name>A0AA88TBS6_TACVA</name>
<protein>
    <recommendedName>
        <fullName evidence="6">RING-type domain-containing protein</fullName>
    </recommendedName>
</protein>
<evidence type="ECO:0000256" key="5">
    <source>
        <dbReference type="SAM" id="MobiDB-lite"/>
    </source>
</evidence>
<feature type="domain" description="RING-type" evidence="6">
    <location>
        <begin position="107"/>
        <end position="149"/>
    </location>
</feature>
<dbReference type="SUPFAM" id="SSF57850">
    <property type="entry name" value="RING/U-box"/>
    <property type="match status" value="2"/>
</dbReference>
<evidence type="ECO:0000259" key="6">
    <source>
        <dbReference type="PROSITE" id="PS50089"/>
    </source>
</evidence>
<evidence type="ECO:0000313" key="8">
    <source>
        <dbReference type="Proteomes" id="UP001187315"/>
    </source>
</evidence>
<dbReference type="AlphaFoldDB" id="A0AA88TBS6"/>
<proteinExistence type="predicted"/>
<feature type="compositionally biased region" description="Acidic residues" evidence="5">
    <location>
        <begin position="45"/>
        <end position="56"/>
    </location>
</feature>
<dbReference type="Proteomes" id="UP001187315">
    <property type="component" value="Unassembled WGS sequence"/>
</dbReference>
<dbReference type="InterPro" id="IPR001841">
    <property type="entry name" value="Znf_RING"/>
</dbReference>
<dbReference type="CDD" id="cd16677">
    <property type="entry name" value="RING-H2_RNF32_rpt1"/>
    <property type="match status" value="1"/>
</dbReference>
<dbReference type="Pfam" id="PF13639">
    <property type="entry name" value="zf-RING_2"/>
    <property type="match status" value="2"/>
</dbReference>
<dbReference type="InterPro" id="IPR013083">
    <property type="entry name" value="Znf_RING/FYVE/PHD"/>
</dbReference>
<evidence type="ECO:0000256" key="4">
    <source>
        <dbReference type="PROSITE-ProRule" id="PRU00175"/>
    </source>
</evidence>
<dbReference type="PANTHER" id="PTHR14991:SF0">
    <property type="entry name" value="RING FINGER PROTEIN 32"/>
    <property type="match status" value="1"/>
</dbReference>
<keyword evidence="3" id="KW-0862">Zinc</keyword>
<evidence type="ECO:0000256" key="2">
    <source>
        <dbReference type="ARBA" id="ARBA00022771"/>
    </source>
</evidence>